<dbReference type="PANTHER" id="PTHR37710:SF1">
    <property type="entry name" value="TRANSMEMBRANE PROTEIN"/>
    <property type="match status" value="1"/>
</dbReference>
<keyword evidence="3" id="KW-1185">Reference proteome</keyword>
<evidence type="ECO:0000313" key="2">
    <source>
        <dbReference type="EMBL" id="RZB48597.1"/>
    </source>
</evidence>
<gene>
    <name evidence="2" type="ORF">D0Y65_051892</name>
</gene>
<dbReference type="Proteomes" id="UP000289340">
    <property type="component" value="Chromosome 19"/>
</dbReference>
<accession>A0A445FIE5</accession>
<comment type="caution">
    <text evidence="2">The sequence shown here is derived from an EMBL/GenBank/DDBJ whole genome shotgun (WGS) entry which is preliminary data.</text>
</comment>
<sequence>MNSRHRPLHASGVSILATVDIAIEKTQHINGPLGSTLRRVANLAKFATPFIYAMQIQWLTILSFIDDAILAIEKFTEKLFPPSTHVFDIVDEIVLMIVFLPEKFDGAVNKFSTIIHQVPFLDWALTLVISRLNRLVSTLNYWGHENSRVNEKTIGVDRSCNEGYLPMDSSDDINHESLENFPPMIPECEHKAVHDISLSSRVKGSYKEALERGKEETPNEKMERECEIVEN</sequence>
<name>A0A445FIE5_GLYSO</name>
<evidence type="ECO:0000256" key="1">
    <source>
        <dbReference type="SAM" id="MobiDB-lite"/>
    </source>
</evidence>
<organism evidence="2 3">
    <name type="scientific">Glycine soja</name>
    <name type="common">Wild soybean</name>
    <dbReference type="NCBI Taxonomy" id="3848"/>
    <lineage>
        <taxon>Eukaryota</taxon>
        <taxon>Viridiplantae</taxon>
        <taxon>Streptophyta</taxon>
        <taxon>Embryophyta</taxon>
        <taxon>Tracheophyta</taxon>
        <taxon>Spermatophyta</taxon>
        <taxon>Magnoliopsida</taxon>
        <taxon>eudicotyledons</taxon>
        <taxon>Gunneridae</taxon>
        <taxon>Pentapetalae</taxon>
        <taxon>rosids</taxon>
        <taxon>fabids</taxon>
        <taxon>Fabales</taxon>
        <taxon>Fabaceae</taxon>
        <taxon>Papilionoideae</taxon>
        <taxon>50 kb inversion clade</taxon>
        <taxon>NPAAA clade</taxon>
        <taxon>indigoferoid/millettioid clade</taxon>
        <taxon>Phaseoleae</taxon>
        <taxon>Glycine</taxon>
        <taxon>Glycine subgen. Soja</taxon>
    </lineage>
</organism>
<proteinExistence type="predicted"/>
<dbReference type="EMBL" id="QZWG01000019">
    <property type="protein sequence ID" value="RZB48597.1"/>
    <property type="molecule type" value="Genomic_DNA"/>
</dbReference>
<dbReference type="AlphaFoldDB" id="A0A445FIE5"/>
<reference evidence="2 3" key="1">
    <citation type="submission" date="2018-09" db="EMBL/GenBank/DDBJ databases">
        <title>A high-quality reference genome of wild soybean provides a powerful tool to mine soybean genomes.</title>
        <authorList>
            <person name="Xie M."/>
            <person name="Chung C.Y.L."/>
            <person name="Li M.-W."/>
            <person name="Wong F.-L."/>
            <person name="Chan T.-F."/>
            <person name="Lam H.-M."/>
        </authorList>
    </citation>
    <scope>NUCLEOTIDE SEQUENCE [LARGE SCALE GENOMIC DNA]</scope>
    <source>
        <strain evidence="3">cv. W05</strain>
        <tissue evidence="2">Hypocotyl of etiolated seedlings</tissue>
    </source>
</reference>
<dbReference type="PANTHER" id="PTHR37710">
    <property type="entry name" value="TRANSMEMBRANE PROTEIN"/>
    <property type="match status" value="1"/>
</dbReference>
<protein>
    <submittedName>
        <fullName evidence="2">Uncharacterized protein</fullName>
    </submittedName>
</protein>
<feature type="region of interest" description="Disordered" evidence="1">
    <location>
        <begin position="209"/>
        <end position="231"/>
    </location>
</feature>
<evidence type="ECO:0000313" key="3">
    <source>
        <dbReference type="Proteomes" id="UP000289340"/>
    </source>
</evidence>